<name>A0A183HLJ5_9BILA</name>
<dbReference type="Proteomes" id="UP000242913">
    <property type="component" value="Unassembled WGS sequence"/>
</dbReference>
<gene>
    <name evidence="1" type="ORF">X798_00223</name>
</gene>
<protein>
    <submittedName>
        <fullName evidence="3">Transposase</fullName>
    </submittedName>
</protein>
<reference evidence="3" key="2">
    <citation type="submission" date="2016-06" db="UniProtKB">
        <authorList>
            <consortium name="WormBaseParasite"/>
        </authorList>
    </citation>
    <scope>IDENTIFICATION</scope>
</reference>
<evidence type="ECO:0000313" key="1">
    <source>
        <dbReference type="EMBL" id="OZC12592.1"/>
    </source>
</evidence>
<evidence type="ECO:0000313" key="3">
    <source>
        <dbReference type="WBParaSite" id="OFLC_0000835601-mRNA-1"/>
    </source>
</evidence>
<evidence type="ECO:0000313" key="2">
    <source>
        <dbReference type="Proteomes" id="UP000242913"/>
    </source>
</evidence>
<accession>A0A183HLJ5</accession>
<keyword evidence="2" id="KW-1185">Reference proteome</keyword>
<dbReference type="AlphaFoldDB" id="A0A183HLJ5"/>
<organism evidence="3">
    <name type="scientific">Onchocerca flexuosa</name>
    <dbReference type="NCBI Taxonomy" id="387005"/>
    <lineage>
        <taxon>Eukaryota</taxon>
        <taxon>Metazoa</taxon>
        <taxon>Ecdysozoa</taxon>
        <taxon>Nematoda</taxon>
        <taxon>Chromadorea</taxon>
        <taxon>Rhabditida</taxon>
        <taxon>Spirurina</taxon>
        <taxon>Spiruromorpha</taxon>
        <taxon>Filarioidea</taxon>
        <taxon>Onchocercidae</taxon>
        <taxon>Onchocerca</taxon>
    </lineage>
</organism>
<dbReference type="EMBL" id="KZ269977">
    <property type="protein sequence ID" value="OZC12592.1"/>
    <property type="molecule type" value="Genomic_DNA"/>
</dbReference>
<dbReference type="WBParaSite" id="OFLC_0000835601-mRNA-1">
    <property type="protein sequence ID" value="OFLC_0000835601-mRNA-1"/>
    <property type="gene ID" value="OFLC_0000835601"/>
</dbReference>
<proteinExistence type="predicted"/>
<reference evidence="1 2" key="1">
    <citation type="submission" date="2015-12" db="EMBL/GenBank/DDBJ databases">
        <title>Draft genome of the nematode, Onchocerca flexuosa.</title>
        <authorList>
            <person name="Mitreva M."/>
        </authorList>
    </citation>
    <scope>NUCLEOTIDE SEQUENCE [LARGE SCALE GENOMIC DNA]</scope>
    <source>
        <strain evidence="1">Red Deer</strain>
    </source>
</reference>
<sequence length="74" mass="8215">MEQQNDKQQTVISCDCGQKTNNTLRESLNSRVSKFFLKERKGTEGSVVVGAKHWVEEEMGGTKADSARSPRSLA</sequence>